<accession>A0A4R6LSH7</accession>
<name>A0A255GAF8_9ACTN</name>
<dbReference type="InterPro" id="IPR011051">
    <property type="entry name" value="RmlC_Cupin_sf"/>
</dbReference>
<dbReference type="Proteomes" id="UP000215896">
    <property type="component" value="Unassembled WGS sequence"/>
</dbReference>
<dbReference type="InterPro" id="IPR014710">
    <property type="entry name" value="RmlC-like_jellyroll"/>
</dbReference>
<evidence type="ECO:0000313" key="2">
    <source>
        <dbReference type="EMBL" id="OYO12920.1"/>
    </source>
</evidence>
<accession>A0A255GAF8</accession>
<dbReference type="InterPro" id="IPR025979">
    <property type="entry name" value="ChrR-like_cupin_dom"/>
</dbReference>
<evidence type="ECO:0000313" key="3">
    <source>
        <dbReference type="Proteomes" id="UP000215896"/>
    </source>
</evidence>
<dbReference type="EMBL" id="NMVO01000014">
    <property type="protein sequence ID" value="OYO12920.1"/>
    <property type="molecule type" value="Genomic_DNA"/>
</dbReference>
<organism evidence="2 3">
    <name type="scientific">Enemella evansiae</name>
    <dbReference type="NCBI Taxonomy" id="2016499"/>
    <lineage>
        <taxon>Bacteria</taxon>
        <taxon>Bacillati</taxon>
        <taxon>Actinomycetota</taxon>
        <taxon>Actinomycetes</taxon>
        <taxon>Propionibacteriales</taxon>
        <taxon>Propionibacteriaceae</taxon>
        <taxon>Enemella</taxon>
    </lineage>
</organism>
<comment type="caution">
    <text evidence="2">The sequence shown here is derived from an EMBL/GenBank/DDBJ whole genome shotgun (WGS) entry which is preliminary data.</text>
</comment>
<proteinExistence type="predicted"/>
<dbReference type="Pfam" id="PF12973">
    <property type="entry name" value="Cupin_7"/>
    <property type="match status" value="1"/>
</dbReference>
<dbReference type="AlphaFoldDB" id="A0A255GAF8"/>
<feature type="domain" description="ChrR-like cupin" evidence="1">
    <location>
        <begin position="20"/>
        <end position="113"/>
    </location>
</feature>
<sequence length="136" mass="14872">MPAITPHADDLNSLPPLASRYVDVESLPWQPTASEGITMKVLLSEPETGLLTALFKWEPGAVLYKHEHVEIEQTYVLEGSIVDAEGEATVGNFTWRPKGNQHKAHSPNGALVLSCFLKPNKFLEGPSAGKELLPEE</sequence>
<dbReference type="RefSeq" id="WP_094355147.1">
    <property type="nucleotide sequence ID" value="NZ_NMVK01000001.1"/>
</dbReference>
<protein>
    <recommendedName>
        <fullName evidence="1">ChrR-like cupin domain-containing protein</fullName>
    </recommendedName>
</protein>
<reference evidence="2 3" key="1">
    <citation type="submission" date="2017-07" db="EMBL/GenBank/DDBJ databases">
        <title>Draft whole genome sequences of clinical Proprionibacteriaceae strains.</title>
        <authorList>
            <person name="Bernier A.-M."/>
            <person name="Bernard K."/>
            <person name="Domingo M.-C."/>
        </authorList>
    </citation>
    <scope>NUCLEOTIDE SEQUENCE [LARGE SCALE GENOMIC DNA]</scope>
    <source>
        <strain evidence="2 3">NML 030167</strain>
    </source>
</reference>
<gene>
    <name evidence="2" type="ORF">CGZ94_13630</name>
</gene>
<keyword evidence="3" id="KW-1185">Reference proteome</keyword>
<dbReference type="SUPFAM" id="SSF51182">
    <property type="entry name" value="RmlC-like cupins"/>
    <property type="match status" value="1"/>
</dbReference>
<evidence type="ECO:0000259" key="1">
    <source>
        <dbReference type="Pfam" id="PF12973"/>
    </source>
</evidence>
<dbReference type="Gene3D" id="2.60.120.10">
    <property type="entry name" value="Jelly Rolls"/>
    <property type="match status" value="1"/>
</dbReference>
<dbReference type="OrthoDB" id="9801227at2"/>